<keyword evidence="8" id="KW-1185">Reference proteome</keyword>
<dbReference type="AlphaFoldDB" id="A0A1D8AE72"/>
<comment type="subcellular location">
    <subcellularLocation>
        <location evidence="1">Cell membrane</location>
        <topology evidence="1">Multi-pass membrane protein</topology>
    </subcellularLocation>
</comment>
<evidence type="ECO:0000313" key="8">
    <source>
        <dbReference type="Proteomes" id="UP000094626"/>
    </source>
</evidence>
<dbReference type="GO" id="GO:0005886">
    <property type="term" value="C:plasma membrane"/>
    <property type="evidence" value="ECO:0007669"/>
    <property type="project" value="UniProtKB-SubCell"/>
</dbReference>
<keyword evidence="5 6" id="KW-0472">Membrane</keyword>
<evidence type="ECO:0000313" key="7">
    <source>
        <dbReference type="EMBL" id="AOR80414.1"/>
    </source>
</evidence>
<dbReference type="KEGG" id="nre:BES08_26450"/>
<dbReference type="EMBL" id="CP017077">
    <property type="protein sequence ID" value="AOR80414.1"/>
    <property type="molecule type" value="Genomic_DNA"/>
</dbReference>
<evidence type="ECO:0000256" key="1">
    <source>
        <dbReference type="ARBA" id="ARBA00004651"/>
    </source>
</evidence>
<keyword evidence="4 6" id="KW-1133">Transmembrane helix</keyword>
<feature type="transmembrane region" description="Helical" evidence="6">
    <location>
        <begin position="33"/>
        <end position="49"/>
    </location>
</feature>
<evidence type="ECO:0000256" key="6">
    <source>
        <dbReference type="SAM" id="Phobius"/>
    </source>
</evidence>
<dbReference type="Pfam" id="PF03626">
    <property type="entry name" value="COX4_pro"/>
    <property type="match status" value="1"/>
</dbReference>
<evidence type="ECO:0000256" key="4">
    <source>
        <dbReference type="ARBA" id="ARBA00022989"/>
    </source>
</evidence>
<accession>A0A1D8AE72</accession>
<keyword evidence="3 6" id="KW-0812">Transmembrane</keyword>
<gene>
    <name evidence="7" type="ORF">BES08_26450</name>
</gene>
<keyword evidence="2" id="KW-1003">Cell membrane</keyword>
<evidence type="ECO:0000256" key="3">
    <source>
        <dbReference type="ARBA" id="ARBA00022692"/>
    </source>
</evidence>
<dbReference type="Proteomes" id="UP000094626">
    <property type="component" value="Plasmid pSA2"/>
</dbReference>
<reference evidence="8" key="1">
    <citation type="journal article" date="2017" name="J. Biotechnol.">
        <title>Complete genome sequence of Novosphingobium resinovorum SA1, a versatile xenobiotic-degrading bacterium capable of utilizing sulfanilic acid.</title>
        <authorList>
            <person name="Hegedus B."/>
            <person name="Kos P.B."/>
            <person name="Balint B."/>
            <person name="Maroti G."/>
            <person name="Gan H.M."/>
            <person name="Perei K."/>
            <person name="Rakhely G."/>
        </authorList>
    </citation>
    <scope>NUCLEOTIDE SEQUENCE [LARGE SCALE GENOMIC DNA]</scope>
    <source>
        <strain evidence="8">SA1</strain>
    </source>
</reference>
<evidence type="ECO:0000256" key="2">
    <source>
        <dbReference type="ARBA" id="ARBA00022475"/>
    </source>
</evidence>
<evidence type="ECO:0008006" key="9">
    <source>
        <dbReference type="Google" id="ProtNLM"/>
    </source>
</evidence>
<keyword evidence="7" id="KW-0614">Plasmid</keyword>
<dbReference type="InterPro" id="IPR005171">
    <property type="entry name" value="Cyt_c_oxidase_su4_prok"/>
</dbReference>
<feature type="transmembrane region" description="Helical" evidence="6">
    <location>
        <begin position="61"/>
        <end position="81"/>
    </location>
</feature>
<geneLocation type="plasmid" evidence="7 8">
    <name>pSA2</name>
</geneLocation>
<name>A0A1D8AE72_9SPHN</name>
<evidence type="ECO:0000256" key="5">
    <source>
        <dbReference type="ARBA" id="ARBA00023136"/>
    </source>
</evidence>
<dbReference type="RefSeq" id="WP_069709801.1">
    <property type="nucleotide sequence ID" value="NZ_CP017077.1"/>
</dbReference>
<sequence>MPSILANRAVLVWAVLVAATLLSFETTVLGNSGAVILVVAFAKVLLVGREFMELRDAPAPMLWAFQSWVVAVCGVLLALFFA</sequence>
<proteinExistence type="predicted"/>
<protein>
    <recommendedName>
        <fullName evidence="9">Cytochrome C oxidase subunit IV</fullName>
    </recommendedName>
</protein>
<dbReference type="OrthoDB" id="3830758at2"/>
<organism evidence="7 8">
    <name type="scientific">Novosphingobium resinovorum</name>
    <dbReference type="NCBI Taxonomy" id="158500"/>
    <lineage>
        <taxon>Bacteria</taxon>
        <taxon>Pseudomonadati</taxon>
        <taxon>Pseudomonadota</taxon>
        <taxon>Alphaproteobacteria</taxon>
        <taxon>Sphingomonadales</taxon>
        <taxon>Sphingomonadaceae</taxon>
        <taxon>Novosphingobium</taxon>
    </lineage>
</organism>